<keyword evidence="2" id="KW-0472">Membrane</keyword>
<feature type="compositionally biased region" description="Basic and acidic residues" evidence="1">
    <location>
        <begin position="60"/>
        <end position="99"/>
    </location>
</feature>
<evidence type="ECO:0000256" key="1">
    <source>
        <dbReference type="SAM" id="MobiDB-lite"/>
    </source>
</evidence>
<proteinExistence type="predicted"/>
<evidence type="ECO:0000313" key="3">
    <source>
        <dbReference type="EMBL" id="GMH31900.1"/>
    </source>
</evidence>
<keyword evidence="2" id="KW-0812">Transmembrane</keyword>
<feature type="compositionally biased region" description="Basic residues" evidence="1">
    <location>
        <begin position="100"/>
        <end position="113"/>
    </location>
</feature>
<sequence>MMPNGYYWSQMLGTGAMDADANCIGLYTMLLLMAADLLGIPVSAVAAIFCWSEAGDIREARPETKNAHKKSGRLEAMGRQREHPEHGQRGRQKLWNDRALKRRIKKLKWRGNRSLRGGRPLEMGRREPSRRNPNV</sequence>
<dbReference type="EMBL" id="BSYO01000043">
    <property type="protein sequence ID" value="GMH31900.1"/>
    <property type="molecule type" value="Genomic_DNA"/>
</dbReference>
<keyword evidence="4" id="KW-1185">Reference proteome</keyword>
<reference evidence="3" key="1">
    <citation type="submission" date="2023-05" db="EMBL/GenBank/DDBJ databases">
        <title>Nepenthes gracilis genome sequencing.</title>
        <authorList>
            <person name="Fukushima K."/>
        </authorList>
    </citation>
    <scope>NUCLEOTIDE SEQUENCE</scope>
    <source>
        <strain evidence="3">SING2019-196</strain>
    </source>
</reference>
<accession>A0AAD3TLQ5</accession>
<feature type="compositionally biased region" description="Basic and acidic residues" evidence="1">
    <location>
        <begin position="122"/>
        <end position="135"/>
    </location>
</feature>
<name>A0AAD3TLQ5_NEPGR</name>
<dbReference type="Proteomes" id="UP001279734">
    <property type="component" value="Unassembled WGS sequence"/>
</dbReference>
<gene>
    <name evidence="3" type="ORF">Nepgr_033744</name>
</gene>
<organism evidence="3 4">
    <name type="scientific">Nepenthes gracilis</name>
    <name type="common">Slender pitcher plant</name>
    <dbReference type="NCBI Taxonomy" id="150966"/>
    <lineage>
        <taxon>Eukaryota</taxon>
        <taxon>Viridiplantae</taxon>
        <taxon>Streptophyta</taxon>
        <taxon>Embryophyta</taxon>
        <taxon>Tracheophyta</taxon>
        <taxon>Spermatophyta</taxon>
        <taxon>Magnoliopsida</taxon>
        <taxon>eudicotyledons</taxon>
        <taxon>Gunneridae</taxon>
        <taxon>Pentapetalae</taxon>
        <taxon>Caryophyllales</taxon>
        <taxon>Nepenthaceae</taxon>
        <taxon>Nepenthes</taxon>
    </lineage>
</organism>
<evidence type="ECO:0000313" key="4">
    <source>
        <dbReference type="Proteomes" id="UP001279734"/>
    </source>
</evidence>
<evidence type="ECO:0000256" key="2">
    <source>
        <dbReference type="SAM" id="Phobius"/>
    </source>
</evidence>
<protein>
    <submittedName>
        <fullName evidence="3">Uncharacterized protein</fullName>
    </submittedName>
</protein>
<keyword evidence="2" id="KW-1133">Transmembrane helix</keyword>
<feature type="transmembrane region" description="Helical" evidence="2">
    <location>
        <begin position="24"/>
        <end position="51"/>
    </location>
</feature>
<comment type="caution">
    <text evidence="3">The sequence shown here is derived from an EMBL/GenBank/DDBJ whole genome shotgun (WGS) entry which is preliminary data.</text>
</comment>
<feature type="region of interest" description="Disordered" evidence="1">
    <location>
        <begin position="60"/>
        <end position="135"/>
    </location>
</feature>
<dbReference type="AlphaFoldDB" id="A0AAD3TLQ5"/>